<feature type="compositionally biased region" description="Polar residues" evidence="1">
    <location>
        <begin position="13"/>
        <end position="34"/>
    </location>
</feature>
<feature type="region of interest" description="Disordered" evidence="1">
    <location>
        <begin position="1"/>
        <end position="215"/>
    </location>
</feature>
<evidence type="ECO:0000313" key="4">
    <source>
        <dbReference type="Proteomes" id="UP000606974"/>
    </source>
</evidence>
<organism evidence="3 4">
    <name type="scientific">Endocarpon pusillum</name>
    <dbReference type="NCBI Taxonomy" id="364733"/>
    <lineage>
        <taxon>Eukaryota</taxon>
        <taxon>Fungi</taxon>
        <taxon>Dikarya</taxon>
        <taxon>Ascomycota</taxon>
        <taxon>Pezizomycotina</taxon>
        <taxon>Eurotiomycetes</taxon>
        <taxon>Chaetothyriomycetidae</taxon>
        <taxon>Verrucariales</taxon>
        <taxon>Verrucariaceae</taxon>
        <taxon>Endocarpon</taxon>
    </lineage>
</organism>
<reference evidence="3" key="1">
    <citation type="submission" date="2020-02" db="EMBL/GenBank/DDBJ databases">
        <authorList>
            <person name="Palmer J.M."/>
        </authorList>
    </citation>
    <scope>NUCLEOTIDE SEQUENCE</scope>
    <source>
        <strain evidence="3">EPUS1.4</strain>
        <tissue evidence="3">Thallus</tissue>
    </source>
</reference>
<evidence type="ECO:0000256" key="1">
    <source>
        <dbReference type="SAM" id="MobiDB-lite"/>
    </source>
</evidence>
<gene>
    <name evidence="3" type="ORF">GJ744_005360</name>
</gene>
<accession>A0A8H7APH4</accession>
<feature type="compositionally biased region" description="Polar residues" evidence="1">
    <location>
        <begin position="74"/>
        <end position="91"/>
    </location>
</feature>
<dbReference type="Pfam" id="PF20233">
    <property type="entry name" value="DUF6590"/>
    <property type="match status" value="1"/>
</dbReference>
<dbReference type="EMBL" id="JAACFV010000023">
    <property type="protein sequence ID" value="KAF7511129.1"/>
    <property type="molecule type" value="Genomic_DNA"/>
</dbReference>
<feature type="compositionally biased region" description="Low complexity" evidence="1">
    <location>
        <begin position="167"/>
        <end position="180"/>
    </location>
</feature>
<protein>
    <recommendedName>
        <fullName evidence="2">DUF6590 domain-containing protein</fullName>
    </recommendedName>
</protein>
<evidence type="ECO:0000313" key="3">
    <source>
        <dbReference type="EMBL" id="KAF7511129.1"/>
    </source>
</evidence>
<sequence length="462" mass="51435">MPSQPGFEAITPWRQSSSGRQYRTVTIQGRQYTQWDDERGTLSPLNNQTPRTPDPRNQTSTLGHAGHPARGASYQPSGYPQQASAYHTSLFPNSPPPANTNAPAAQLGDARMTPYQTQYSGSRSSHDGAYPHGLQQDPRYVTSTTSSTLARGTEPQVSGFTGTNRLSSASSTSPTSPQPTSRDHQPGDAGYPSSTLDRSRTYPAGTRRVVSKDGQTYCLDENNRILDHWPMRRESEPAPRPGSLDTVTHSFEQLGIRPSPSNPPGTRPAPTVSPTRIKGGTVHRDEKLDRRFIERQGKLMEKFFVRGRVFAMLWHENAGSRGTQLSEASRRGPYQQDIITKTRRMVLVKKMHGFSWCIPIHTYSGQGVTKRGLSREDIERHAVIYMQGTTSQPRPDERGLVKEPIAVKPASPDQKLDPMSRLNFGKPYTVEHNIKAMDVGMVTDKSMPYLETYFKNVCNEQP</sequence>
<keyword evidence="4" id="KW-1185">Reference proteome</keyword>
<evidence type="ECO:0000259" key="2">
    <source>
        <dbReference type="Pfam" id="PF20233"/>
    </source>
</evidence>
<feature type="region of interest" description="Disordered" evidence="1">
    <location>
        <begin position="255"/>
        <end position="283"/>
    </location>
</feature>
<feature type="compositionally biased region" description="Polar residues" evidence="1">
    <location>
        <begin position="43"/>
        <end position="62"/>
    </location>
</feature>
<dbReference type="Proteomes" id="UP000606974">
    <property type="component" value="Unassembled WGS sequence"/>
</dbReference>
<feature type="domain" description="DUF6590" evidence="2">
    <location>
        <begin position="302"/>
        <end position="451"/>
    </location>
</feature>
<comment type="caution">
    <text evidence="3">The sequence shown here is derived from an EMBL/GenBank/DDBJ whole genome shotgun (WGS) entry which is preliminary data.</text>
</comment>
<feature type="compositionally biased region" description="Polar residues" evidence="1">
    <location>
        <begin position="114"/>
        <end position="123"/>
    </location>
</feature>
<feature type="compositionally biased region" description="Polar residues" evidence="1">
    <location>
        <begin position="141"/>
        <end position="166"/>
    </location>
</feature>
<dbReference type="PANTHER" id="PTHR35391:SF5">
    <property type="entry name" value="DUF6590 DOMAIN-CONTAINING PROTEIN"/>
    <property type="match status" value="1"/>
</dbReference>
<proteinExistence type="predicted"/>
<name>A0A8H7APH4_9EURO</name>
<dbReference type="InterPro" id="IPR046497">
    <property type="entry name" value="DUF6590"/>
</dbReference>
<dbReference type="OrthoDB" id="3559580at2759"/>
<dbReference type="PANTHER" id="PTHR35391">
    <property type="entry name" value="C2H2-TYPE DOMAIN-CONTAINING PROTEIN-RELATED"/>
    <property type="match status" value="1"/>
</dbReference>
<dbReference type="AlphaFoldDB" id="A0A8H7APH4"/>